<organism evidence="1 3">
    <name type="scientific">Mus musculus</name>
    <name type="common">Mouse</name>
    <dbReference type="NCBI Taxonomy" id="10090"/>
    <lineage>
        <taxon>Eukaryota</taxon>
        <taxon>Metazoa</taxon>
        <taxon>Chordata</taxon>
        <taxon>Craniata</taxon>
        <taxon>Vertebrata</taxon>
        <taxon>Euteleostomi</taxon>
        <taxon>Mammalia</taxon>
        <taxon>Eutheria</taxon>
        <taxon>Euarchontoglires</taxon>
        <taxon>Glires</taxon>
        <taxon>Rodentia</taxon>
        <taxon>Myomorpha</taxon>
        <taxon>Muroidea</taxon>
        <taxon>Muridae</taxon>
        <taxon>Murinae</taxon>
        <taxon>Mus</taxon>
        <taxon>Mus</taxon>
    </lineage>
</organism>
<dbReference type="Antibodypedia" id="42088">
    <property type="antibodies" value="242 antibodies from 23 providers"/>
</dbReference>
<dbReference type="GeneTree" id="ENSGT01030000234573"/>
<evidence type="ECO:0000313" key="3">
    <source>
        <dbReference type="Proteomes" id="UP000000589"/>
    </source>
</evidence>
<sequence>MAEASSLERQSPRVASCLVHSLCPREPSLQTTAGLMSF</sequence>
<evidence type="ECO:0000313" key="1">
    <source>
        <dbReference type="Ensembl" id="ENSMUSP00000126131.2"/>
    </source>
</evidence>
<accession>E9Q119</accession>
<dbReference type="ExpressionAtlas" id="E9Q119">
    <property type="expression patterns" value="baseline and differential"/>
</dbReference>
<reference evidence="1" key="4">
    <citation type="submission" date="2025-09" db="UniProtKB">
        <authorList>
            <consortium name="Ensembl"/>
        </authorList>
    </citation>
    <scope>IDENTIFICATION</scope>
    <source>
        <strain evidence="1">C57BL/6J</strain>
    </source>
</reference>
<dbReference type="Ensembl" id="ENSMUST00000167183.8">
    <property type="protein sequence ID" value="ENSMUSP00000126131.2"/>
    <property type="gene ID" value="ENSMUSG00000042570.16"/>
</dbReference>
<name>E9Q119_MOUSE</name>
<dbReference type="Proteomes" id="UP000000589">
    <property type="component" value="Chromosome 10"/>
</dbReference>
<dbReference type="Bgee" id="ENSMUSG00000042570">
    <property type="expression patterns" value="Expressed in animal zygote and 142 other cell types or tissues"/>
</dbReference>
<evidence type="ECO:0000313" key="2">
    <source>
        <dbReference type="MGI" id="MGI:1917677"/>
    </source>
</evidence>
<reference evidence="1 3" key="1">
    <citation type="journal article" date="2009" name="PLoS Biol.">
        <title>Lineage-specific biology revealed by a finished genome assembly of the mouse.</title>
        <authorList>
            <consortium name="Mouse Genome Sequencing Consortium"/>
            <person name="Church D.M."/>
            <person name="Goodstadt L."/>
            <person name="Hillier L.W."/>
            <person name="Zody M.C."/>
            <person name="Goldstein S."/>
            <person name="She X."/>
            <person name="Bult C.J."/>
            <person name="Agarwala R."/>
            <person name="Cherry J.L."/>
            <person name="DiCuccio M."/>
            <person name="Hlavina W."/>
            <person name="Kapustin Y."/>
            <person name="Meric P."/>
            <person name="Maglott D."/>
            <person name="Birtle Z."/>
            <person name="Marques A.C."/>
            <person name="Graves T."/>
            <person name="Zhou S."/>
            <person name="Teague B."/>
            <person name="Potamousis K."/>
            <person name="Churas C."/>
            <person name="Place M."/>
            <person name="Herschleb J."/>
            <person name="Runnheim R."/>
            <person name="Forrest D."/>
            <person name="Amos-Landgraf J."/>
            <person name="Schwartz D.C."/>
            <person name="Cheng Z."/>
            <person name="Lindblad-Toh K."/>
            <person name="Eichler E.E."/>
            <person name="Ponting C.P."/>
        </authorList>
    </citation>
    <scope>NUCLEOTIDE SEQUENCE [LARGE SCALE GENOMIC DNA]</scope>
    <source>
        <strain evidence="1 3">C57BL/6J</strain>
    </source>
</reference>
<dbReference type="HOGENOM" id="CLU_3335392_0_0_1"/>
<reference evidence="1" key="3">
    <citation type="submission" date="2025-08" db="UniProtKB">
        <authorList>
            <consortium name="Ensembl"/>
        </authorList>
    </citation>
    <scope>IDENTIFICATION</scope>
    <source>
        <strain evidence="1">C57BL/6J</strain>
    </source>
</reference>
<dbReference type="MGI" id="MGI:1917677">
    <property type="gene designation" value="Mier2"/>
</dbReference>
<dbReference type="VEuPathDB" id="HostDB:ENSMUSG00000042570"/>
<reference evidence="1 3" key="2">
    <citation type="journal article" date="2011" name="PLoS Biol.">
        <title>Modernizing reference genome assemblies.</title>
        <authorList>
            <person name="Church D.M."/>
            <person name="Schneider V.A."/>
            <person name="Graves T."/>
            <person name="Auger K."/>
            <person name="Cunningham F."/>
            <person name="Bouk N."/>
            <person name="Chen H.C."/>
            <person name="Agarwala R."/>
            <person name="McLaren W.M."/>
            <person name="Ritchie G.R."/>
            <person name="Albracht D."/>
            <person name="Kremitzki M."/>
            <person name="Rock S."/>
            <person name="Kotkiewicz H."/>
            <person name="Kremitzki C."/>
            <person name="Wollam A."/>
            <person name="Trani L."/>
            <person name="Fulton L."/>
            <person name="Fulton R."/>
            <person name="Matthews L."/>
            <person name="Whitehead S."/>
            <person name="Chow W."/>
            <person name="Torrance J."/>
            <person name="Dunn M."/>
            <person name="Harden G."/>
            <person name="Threadgold G."/>
            <person name="Wood J."/>
            <person name="Collins J."/>
            <person name="Heath P."/>
            <person name="Griffiths G."/>
            <person name="Pelan S."/>
            <person name="Grafham D."/>
            <person name="Eichler E.E."/>
            <person name="Weinstock G."/>
            <person name="Mardis E.R."/>
            <person name="Wilson R.K."/>
            <person name="Howe K."/>
            <person name="Flicek P."/>
            <person name="Hubbard T."/>
        </authorList>
    </citation>
    <scope>NUCLEOTIDE SEQUENCE [LARGE SCALE GENOMIC DNA]</scope>
    <source>
        <strain evidence="1 3">C57BL/6J</strain>
    </source>
</reference>
<dbReference type="AGR" id="MGI:1917677"/>
<gene>
    <name evidence="1 2" type="primary">Mier2</name>
</gene>
<dbReference type="AlphaFoldDB" id="E9Q119"/>
<keyword evidence="3" id="KW-1185">Reference proteome</keyword>
<proteinExistence type="predicted"/>
<protein>
    <submittedName>
        <fullName evidence="1">MIER family member 2</fullName>
    </submittedName>
</protein>